<dbReference type="SUPFAM" id="SSF52096">
    <property type="entry name" value="ClpP/crotonase"/>
    <property type="match status" value="1"/>
</dbReference>
<evidence type="ECO:0000313" key="1">
    <source>
        <dbReference type="EMBL" id="MDP9791588.1"/>
    </source>
</evidence>
<dbReference type="PANTHER" id="PTHR11941:SF54">
    <property type="entry name" value="ENOYL-COA HYDRATASE, MITOCHONDRIAL"/>
    <property type="match status" value="1"/>
</dbReference>
<accession>A0ABT9MJJ1</accession>
<keyword evidence="2" id="KW-1185">Reference proteome</keyword>
<reference evidence="1 2" key="1">
    <citation type="submission" date="2023-07" db="EMBL/GenBank/DDBJ databases">
        <title>Sequencing the genomes of 1000 actinobacteria strains.</title>
        <authorList>
            <person name="Klenk H.-P."/>
        </authorList>
    </citation>
    <scope>NUCLEOTIDE SEQUENCE [LARGE SCALE GENOMIC DNA]</scope>
    <source>
        <strain evidence="1 2">DSM 44710</strain>
    </source>
</reference>
<dbReference type="PANTHER" id="PTHR11941">
    <property type="entry name" value="ENOYL-COA HYDRATASE-RELATED"/>
    <property type="match status" value="1"/>
</dbReference>
<sequence length="303" mass="31985">MTMVAPPPTLGMHRIPRCGAGTIGALTMALDGYQTITACVHDGVLTATLHNPPVNVLSATMMRELHELLAGVRDDPAIKVIVFDSADPEFFLAHVDMRILDEKQTFDDLVAAAPEGINVFQAIGELIRHQPQVTIVKLAGIARGGGAEFVAAADMTFAALETARIGQIESLMGIIPGGGGTQYLRERIGRSRALEAILTGDSVDAATAAAYGWINRALPAHELDDYVTRTARTVAALADGVIAAVKTALPPADHSSALVVEDRVGMALLNATSFQLMNDALSAGAQTPDGERHLEALMRGVRH</sequence>
<dbReference type="InterPro" id="IPR029045">
    <property type="entry name" value="ClpP/crotonase-like_dom_sf"/>
</dbReference>
<dbReference type="Gene3D" id="3.90.226.10">
    <property type="entry name" value="2-enoyl-CoA Hydratase, Chain A, domain 1"/>
    <property type="match status" value="1"/>
</dbReference>
<evidence type="ECO:0000313" key="2">
    <source>
        <dbReference type="Proteomes" id="UP001240984"/>
    </source>
</evidence>
<proteinExistence type="predicted"/>
<name>A0ABT9MJJ1_9ACTN</name>
<comment type="caution">
    <text evidence="1">The sequence shown here is derived from an EMBL/GenBank/DDBJ whole genome shotgun (WGS) entry which is preliminary data.</text>
</comment>
<organism evidence="1 2">
    <name type="scientific">Catenuloplanes nepalensis</name>
    <dbReference type="NCBI Taxonomy" id="587533"/>
    <lineage>
        <taxon>Bacteria</taxon>
        <taxon>Bacillati</taxon>
        <taxon>Actinomycetota</taxon>
        <taxon>Actinomycetes</taxon>
        <taxon>Micromonosporales</taxon>
        <taxon>Micromonosporaceae</taxon>
        <taxon>Catenuloplanes</taxon>
    </lineage>
</organism>
<dbReference type="CDD" id="cd06558">
    <property type="entry name" value="crotonase-like"/>
    <property type="match status" value="1"/>
</dbReference>
<dbReference type="Pfam" id="PF00378">
    <property type="entry name" value="ECH_1"/>
    <property type="match status" value="1"/>
</dbReference>
<protein>
    <submittedName>
        <fullName evidence="1">Enoyl-CoA hydratase/carnithine racemase</fullName>
    </submittedName>
</protein>
<dbReference type="InterPro" id="IPR001753">
    <property type="entry name" value="Enoyl-CoA_hydra/iso"/>
</dbReference>
<dbReference type="Proteomes" id="UP001240984">
    <property type="component" value="Unassembled WGS sequence"/>
</dbReference>
<dbReference type="EMBL" id="JAUSRA010000001">
    <property type="protein sequence ID" value="MDP9791588.1"/>
    <property type="molecule type" value="Genomic_DNA"/>
</dbReference>
<gene>
    <name evidence="1" type="ORF">J2S43_000100</name>
</gene>